<comment type="caution">
    <text evidence="4">The sequence shown here is derived from an EMBL/GenBank/DDBJ whole genome shotgun (WGS) entry which is preliminary data.</text>
</comment>
<evidence type="ECO:0000256" key="1">
    <source>
        <dbReference type="ARBA" id="ARBA00023125"/>
    </source>
</evidence>
<feature type="domain" description="HTH tetR-type" evidence="3">
    <location>
        <begin position="21"/>
        <end position="81"/>
    </location>
</feature>
<feature type="DNA-binding region" description="H-T-H motif" evidence="2">
    <location>
        <begin position="44"/>
        <end position="63"/>
    </location>
</feature>
<dbReference type="PANTHER" id="PTHR30055">
    <property type="entry name" value="HTH-TYPE TRANSCRIPTIONAL REGULATOR RUTR"/>
    <property type="match status" value="1"/>
</dbReference>
<protein>
    <submittedName>
        <fullName evidence="4">TetR family transcriptional regulator</fullName>
    </submittedName>
</protein>
<dbReference type="PROSITE" id="PS50977">
    <property type="entry name" value="HTH_TETR_2"/>
    <property type="match status" value="1"/>
</dbReference>
<proteinExistence type="predicted"/>
<keyword evidence="1 2" id="KW-0238">DNA-binding</keyword>
<dbReference type="PANTHER" id="PTHR30055:SF226">
    <property type="entry name" value="HTH-TYPE TRANSCRIPTIONAL REGULATOR PKSA"/>
    <property type="match status" value="1"/>
</dbReference>
<reference evidence="4 5" key="1">
    <citation type="submission" date="2016-07" db="EMBL/GenBank/DDBJ databases">
        <title>Draft genome sequence of Prauserella sp. YIM 121212, isolated from alkaline soil.</title>
        <authorList>
            <person name="Ruckert C."/>
            <person name="Albersmeier A."/>
            <person name="Jiang C.-L."/>
            <person name="Jiang Y."/>
            <person name="Kalinowski J."/>
            <person name="Schneider O."/>
            <person name="Winkler A."/>
            <person name="Zotchev S.B."/>
        </authorList>
    </citation>
    <scope>NUCLEOTIDE SEQUENCE [LARGE SCALE GENOMIC DNA]</scope>
    <source>
        <strain evidence="4 5">YIM 121212</strain>
    </source>
</reference>
<dbReference type="PROSITE" id="PS01081">
    <property type="entry name" value="HTH_TETR_1"/>
    <property type="match status" value="1"/>
</dbReference>
<gene>
    <name evidence="4" type="ORF">BA062_12010</name>
</gene>
<dbReference type="PRINTS" id="PR00455">
    <property type="entry name" value="HTHTETR"/>
</dbReference>
<dbReference type="Gene3D" id="1.10.357.10">
    <property type="entry name" value="Tetracycline Repressor, domain 2"/>
    <property type="match status" value="1"/>
</dbReference>
<evidence type="ECO:0000259" key="3">
    <source>
        <dbReference type="PROSITE" id="PS50977"/>
    </source>
</evidence>
<dbReference type="InterPro" id="IPR009057">
    <property type="entry name" value="Homeodomain-like_sf"/>
</dbReference>
<dbReference type="Pfam" id="PF00440">
    <property type="entry name" value="TetR_N"/>
    <property type="match status" value="1"/>
</dbReference>
<dbReference type="GO" id="GO:0000976">
    <property type="term" value="F:transcription cis-regulatory region binding"/>
    <property type="evidence" value="ECO:0007669"/>
    <property type="project" value="TreeGrafter"/>
</dbReference>
<dbReference type="InterPro" id="IPR023772">
    <property type="entry name" value="DNA-bd_HTH_TetR-type_CS"/>
</dbReference>
<sequence length="250" mass="27627">MSVEPQQTGRRRVGRTTEGRRLLRRTLTVAAIDLFLESGYEQTTVDDIAAAAGVGRRTFFRYFRSKEDAIFPSHDEVLRDIERLFAEADDRQNPVEVACAGVTLVLDSYLSDPDVSVKRYTLTHTVAPLRDKEVASVDRYQRVLARYLRTRFETDGQPLADLRASVAAAAVAAAHNHVLRRWLRSGGTEDAHAMARKAFQLVVDAFSTEPPRRETGDDETVVAVLRSSASLAEVVQQISASLRPGGGSAQ</sequence>
<dbReference type="Gene3D" id="1.10.10.60">
    <property type="entry name" value="Homeodomain-like"/>
    <property type="match status" value="1"/>
</dbReference>
<name>A0A318LUS4_9PSEU</name>
<dbReference type="InterPro" id="IPR050109">
    <property type="entry name" value="HTH-type_TetR-like_transc_reg"/>
</dbReference>
<dbReference type="RefSeq" id="WP_245959790.1">
    <property type="nucleotide sequence ID" value="NZ_JBHVKT010000012.1"/>
</dbReference>
<evidence type="ECO:0000256" key="2">
    <source>
        <dbReference type="PROSITE-ProRule" id="PRU00335"/>
    </source>
</evidence>
<dbReference type="InterPro" id="IPR001647">
    <property type="entry name" value="HTH_TetR"/>
</dbReference>
<dbReference type="Proteomes" id="UP000247892">
    <property type="component" value="Unassembled WGS sequence"/>
</dbReference>
<evidence type="ECO:0000313" key="5">
    <source>
        <dbReference type="Proteomes" id="UP000247892"/>
    </source>
</evidence>
<accession>A0A318LUS4</accession>
<keyword evidence="5" id="KW-1185">Reference proteome</keyword>
<dbReference type="EMBL" id="MASU01000005">
    <property type="protein sequence ID" value="PXY36157.1"/>
    <property type="molecule type" value="Genomic_DNA"/>
</dbReference>
<evidence type="ECO:0000313" key="4">
    <source>
        <dbReference type="EMBL" id="PXY36157.1"/>
    </source>
</evidence>
<organism evidence="4 5">
    <name type="scientific">Prauserella flavalba</name>
    <dbReference type="NCBI Taxonomy" id="1477506"/>
    <lineage>
        <taxon>Bacteria</taxon>
        <taxon>Bacillati</taxon>
        <taxon>Actinomycetota</taxon>
        <taxon>Actinomycetes</taxon>
        <taxon>Pseudonocardiales</taxon>
        <taxon>Pseudonocardiaceae</taxon>
        <taxon>Prauserella</taxon>
    </lineage>
</organism>
<dbReference type="SUPFAM" id="SSF46689">
    <property type="entry name" value="Homeodomain-like"/>
    <property type="match status" value="1"/>
</dbReference>
<dbReference type="AlphaFoldDB" id="A0A318LUS4"/>
<dbReference type="GO" id="GO:0003700">
    <property type="term" value="F:DNA-binding transcription factor activity"/>
    <property type="evidence" value="ECO:0007669"/>
    <property type="project" value="TreeGrafter"/>
</dbReference>